<accession>A0A6J6WYQ7</accession>
<gene>
    <name evidence="1" type="ORF">UFOPK2958_00970</name>
</gene>
<dbReference type="AlphaFoldDB" id="A0A6J6WYQ7"/>
<protein>
    <submittedName>
        <fullName evidence="1">Unannotated protein</fullName>
    </submittedName>
</protein>
<name>A0A6J6WYQ7_9ZZZZ</name>
<dbReference type="EMBL" id="CAFAAB010000110">
    <property type="protein sequence ID" value="CAB4788296.1"/>
    <property type="molecule type" value="Genomic_DNA"/>
</dbReference>
<organism evidence="1">
    <name type="scientific">freshwater metagenome</name>
    <dbReference type="NCBI Taxonomy" id="449393"/>
    <lineage>
        <taxon>unclassified sequences</taxon>
        <taxon>metagenomes</taxon>
        <taxon>ecological metagenomes</taxon>
    </lineage>
</organism>
<reference evidence="1" key="1">
    <citation type="submission" date="2020-05" db="EMBL/GenBank/DDBJ databases">
        <authorList>
            <person name="Chiriac C."/>
            <person name="Salcher M."/>
            <person name="Ghai R."/>
            <person name="Kavagutti S V."/>
        </authorList>
    </citation>
    <scope>NUCLEOTIDE SEQUENCE</scope>
</reference>
<evidence type="ECO:0000313" key="1">
    <source>
        <dbReference type="EMBL" id="CAB4788296.1"/>
    </source>
</evidence>
<dbReference type="Pfam" id="PF17249">
    <property type="entry name" value="DUF5318"/>
    <property type="match status" value="1"/>
</dbReference>
<sequence length="136" mass="15354">MARRPIVDLAHGAIIEYRVQRNALVRQVREGQKMVEDLCDAHFNLIRAAKGVGRLMGELCPVCSKEELRQVVYVFGDKLSASGVCPISKADLRRLERRELPVTCYAVEVCVGCKFNHLLRKWHAGGQVEQRPKVAK</sequence>
<dbReference type="InterPro" id="IPR035169">
    <property type="entry name" value="DUF5318"/>
</dbReference>
<proteinExistence type="predicted"/>